<dbReference type="SUPFAM" id="SSF56425">
    <property type="entry name" value="Succinate dehydrogenase/fumarate reductase flavoprotein, catalytic domain"/>
    <property type="match status" value="1"/>
</dbReference>
<keyword evidence="6" id="KW-0662">Pyridine nucleotide biosynthesis</keyword>
<comment type="caution">
    <text evidence="12">The sequence shown here is derived from an EMBL/GenBank/DDBJ whole genome shotgun (WGS) entry which is preliminary data.</text>
</comment>
<dbReference type="PANTHER" id="PTHR42716">
    <property type="entry name" value="L-ASPARTATE OXIDASE"/>
    <property type="match status" value="1"/>
</dbReference>
<keyword evidence="13" id="KW-1185">Reference proteome</keyword>
<dbReference type="Pfam" id="PF00890">
    <property type="entry name" value="FAD_binding_2"/>
    <property type="match status" value="1"/>
</dbReference>
<organism evidence="12 13">
    <name type="scientific">Seminavis robusta</name>
    <dbReference type="NCBI Taxonomy" id="568900"/>
    <lineage>
        <taxon>Eukaryota</taxon>
        <taxon>Sar</taxon>
        <taxon>Stramenopiles</taxon>
        <taxon>Ochrophyta</taxon>
        <taxon>Bacillariophyta</taxon>
        <taxon>Bacillariophyceae</taxon>
        <taxon>Bacillariophycidae</taxon>
        <taxon>Naviculales</taxon>
        <taxon>Naviculaceae</taxon>
        <taxon>Seminavis</taxon>
    </lineage>
</organism>
<comment type="pathway">
    <text evidence="2">Cofactor biosynthesis; NAD(+) biosynthesis; iminoaspartate from L-aspartate (oxidase route): step 1/1.</text>
</comment>
<evidence type="ECO:0000256" key="5">
    <source>
        <dbReference type="ARBA" id="ARBA00022630"/>
    </source>
</evidence>
<dbReference type="InterPro" id="IPR005288">
    <property type="entry name" value="NadB"/>
</dbReference>
<evidence type="ECO:0000256" key="1">
    <source>
        <dbReference type="ARBA" id="ARBA00001974"/>
    </source>
</evidence>
<evidence type="ECO:0000256" key="3">
    <source>
        <dbReference type="ARBA" id="ARBA00008562"/>
    </source>
</evidence>
<feature type="domain" description="Fumarate reductase/succinate dehydrogenase flavoprotein-like C-terminal" evidence="11">
    <location>
        <begin position="541"/>
        <end position="614"/>
    </location>
</feature>
<evidence type="ECO:0000259" key="11">
    <source>
        <dbReference type="Pfam" id="PF02910"/>
    </source>
</evidence>
<evidence type="ECO:0000256" key="7">
    <source>
        <dbReference type="ARBA" id="ARBA00022827"/>
    </source>
</evidence>
<dbReference type="InterPro" id="IPR036188">
    <property type="entry name" value="FAD/NAD-bd_sf"/>
</dbReference>
<dbReference type="EC" id="1.4.3.16" evidence="4"/>
<evidence type="ECO:0000259" key="10">
    <source>
        <dbReference type="Pfam" id="PF00890"/>
    </source>
</evidence>
<dbReference type="AlphaFoldDB" id="A0A9N8E5E4"/>
<reference evidence="12" key="1">
    <citation type="submission" date="2020-06" db="EMBL/GenBank/DDBJ databases">
        <authorList>
            <consortium name="Plant Systems Biology data submission"/>
        </authorList>
    </citation>
    <scope>NUCLEOTIDE SEQUENCE</scope>
    <source>
        <strain evidence="12">D6</strain>
    </source>
</reference>
<dbReference type="PANTHER" id="PTHR42716:SF2">
    <property type="entry name" value="L-ASPARTATE OXIDASE, CHLOROPLASTIC"/>
    <property type="match status" value="1"/>
</dbReference>
<dbReference type="GO" id="GO:0008734">
    <property type="term" value="F:L-aspartate oxidase activity"/>
    <property type="evidence" value="ECO:0007669"/>
    <property type="project" value="UniProtKB-EC"/>
</dbReference>
<evidence type="ECO:0000256" key="4">
    <source>
        <dbReference type="ARBA" id="ARBA00012173"/>
    </source>
</evidence>
<evidence type="ECO:0000313" key="13">
    <source>
        <dbReference type="Proteomes" id="UP001153069"/>
    </source>
</evidence>
<sequence>MIRTLRATVRKVVHHGRPPIGGLRVTPKPSHLMSSATFSTRIQHADEKVADASTRQQQQQQEQQQIEPALLNKIINSAHHIHDIQKADRLLVVGSGVAGCSAALVAAETYQIPVTLLFAGNVPEDCNSFWAQGGIIYRNYDPVSGDSAKLLAQDIHRAGAGLCEDDAVQKVSEEGPDRVRQLLLDESLKKVYAQVPFDKRDDGTLSLCLEASHAAPRILHRADHTGRTITQHITQAAARHPLISMQPHTIVTDLVVKDDVCLGVATLNRFSGEQTLEYACRGTVLASGGLGGIYEHSTNPAGFNALGSSVALAYRAGAKLKDLEYVQFHPTSLYIPNEARFLLTEALRGEGAILRDASGRAFAKDFHADGELAPRDIVARGVFEEGQKGDGSQHNVYLDITHRDGDWLHGRFPSIQEHLSRKKLDLAKDLLPVTPAAHYTCGGIATDMQGRTSLPGLYAAGEAARTGLHGGNRLASTSLLEGLVFGASVADYIGSSEGKSLRGEAGEKLEAFVQNNPRFRSVSLEPAHIETAAHRAMQQLRRLRRTMWDHVGVVRNARGLETAIEDLNEIRAEATKLHRMSPTLETSGLRDAAYAGLAVAEAALSNKVSAGAHCIVPDSAAEDSDEEEQVAAAR</sequence>
<dbReference type="Gene3D" id="3.90.700.10">
    <property type="entry name" value="Succinate dehydrogenase/fumarate reductase flavoprotein, catalytic domain"/>
    <property type="match status" value="1"/>
</dbReference>
<evidence type="ECO:0000313" key="12">
    <source>
        <dbReference type="EMBL" id="CAB9512420.1"/>
    </source>
</evidence>
<feature type="domain" description="FAD-dependent oxidoreductase 2 FAD-binding" evidence="10">
    <location>
        <begin position="90"/>
        <end position="479"/>
    </location>
</feature>
<dbReference type="EMBL" id="CAICTM010000534">
    <property type="protein sequence ID" value="CAB9512420.1"/>
    <property type="molecule type" value="Genomic_DNA"/>
</dbReference>
<keyword evidence="8" id="KW-0560">Oxidoreductase</keyword>
<dbReference type="GO" id="GO:0009435">
    <property type="term" value="P:NAD+ biosynthetic process"/>
    <property type="evidence" value="ECO:0007669"/>
    <property type="project" value="InterPro"/>
</dbReference>
<dbReference type="Gene3D" id="1.20.58.100">
    <property type="entry name" value="Fumarate reductase/succinate dehydrogenase flavoprotein-like, C-terminal domain"/>
    <property type="match status" value="1"/>
</dbReference>
<accession>A0A9N8E5E4</accession>
<evidence type="ECO:0000256" key="2">
    <source>
        <dbReference type="ARBA" id="ARBA00004950"/>
    </source>
</evidence>
<evidence type="ECO:0000256" key="6">
    <source>
        <dbReference type="ARBA" id="ARBA00022642"/>
    </source>
</evidence>
<dbReference type="InterPro" id="IPR037099">
    <property type="entry name" value="Fum_R/Succ_DH_flav-like_C_sf"/>
</dbReference>
<keyword evidence="7" id="KW-0274">FAD</keyword>
<dbReference type="Pfam" id="PF02910">
    <property type="entry name" value="Succ_DH_flav_C"/>
    <property type="match status" value="1"/>
</dbReference>
<dbReference type="Proteomes" id="UP001153069">
    <property type="component" value="Unassembled WGS sequence"/>
</dbReference>
<name>A0A9N8E5E4_9STRA</name>
<evidence type="ECO:0000256" key="9">
    <source>
        <dbReference type="ARBA" id="ARBA00050942"/>
    </source>
</evidence>
<dbReference type="SUPFAM" id="SSF46977">
    <property type="entry name" value="Succinate dehydrogenase/fumarate reductase flavoprotein C-terminal domain"/>
    <property type="match status" value="1"/>
</dbReference>
<proteinExistence type="inferred from homology"/>
<dbReference type="FunFam" id="3.90.700.10:FF:000002">
    <property type="entry name" value="L-aspartate oxidase"/>
    <property type="match status" value="1"/>
</dbReference>
<dbReference type="OrthoDB" id="71672at2759"/>
<evidence type="ECO:0000256" key="8">
    <source>
        <dbReference type="ARBA" id="ARBA00023002"/>
    </source>
</evidence>
<dbReference type="SUPFAM" id="SSF51905">
    <property type="entry name" value="FAD/NAD(P)-binding domain"/>
    <property type="match status" value="1"/>
</dbReference>
<comment type="cofactor">
    <cofactor evidence="1">
        <name>FAD</name>
        <dbReference type="ChEBI" id="CHEBI:57692"/>
    </cofactor>
</comment>
<protein>
    <recommendedName>
        <fullName evidence="4">L-aspartate oxidase</fullName>
        <ecNumber evidence="4">1.4.3.16</ecNumber>
    </recommendedName>
</protein>
<dbReference type="PRINTS" id="PR00368">
    <property type="entry name" value="FADPNR"/>
</dbReference>
<keyword evidence="5" id="KW-0285">Flavoprotein</keyword>
<dbReference type="Gene3D" id="3.50.50.60">
    <property type="entry name" value="FAD/NAD(P)-binding domain"/>
    <property type="match status" value="1"/>
</dbReference>
<dbReference type="InterPro" id="IPR015939">
    <property type="entry name" value="Fum_Rdtase/Succ_DH_flav-like_C"/>
</dbReference>
<gene>
    <name evidence="12" type="ORF">SEMRO_535_G162030.1</name>
</gene>
<dbReference type="InterPro" id="IPR027477">
    <property type="entry name" value="Succ_DH/fumarate_Rdtase_cat_sf"/>
</dbReference>
<comment type="similarity">
    <text evidence="3">Belongs to the FAD-dependent oxidoreductase 2 family. NadB subfamily.</text>
</comment>
<dbReference type="InterPro" id="IPR003953">
    <property type="entry name" value="FAD-dep_OxRdtase_2_FAD-bd"/>
</dbReference>
<comment type="catalytic activity">
    <reaction evidence="9">
        <text>L-aspartate + O2 = iminosuccinate + H2O2</text>
        <dbReference type="Rhea" id="RHEA:25876"/>
        <dbReference type="ChEBI" id="CHEBI:15379"/>
        <dbReference type="ChEBI" id="CHEBI:16240"/>
        <dbReference type="ChEBI" id="CHEBI:29991"/>
        <dbReference type="ChEBI" id="CHEBI:77875"/>
        <dbReference type="EC" id="1.4.3.16"/>
    </reaction>
</comment>